<reference evidence="2" key="1">
    <citation type="journal article" date="2019" name="Int. J. Syst. Evol. Microbiol.">
        <title>The Global Catalogue of Microorganisms (GCM) 10K type strain sequencing project: providing services to taxonomists for standard genome sequencing and annotation.</title>
        <authorList>
            <consortium name="The Broad Institute Genomics Platform"/>
            <consortium name="The Broad Institute Genome Sequencing Center for Infectious Disease"/>
            <person name="Wu L."/>
            <person name="Ma J."/>
        </authorList>
    </citation>
    <scope>NUCLEOTIDE SEQUENCE [LARGE SCALE GENOMIC DNA]</scope>
    <source>
        <strain evidence="2">JCM 18302</strain>
    </source>
</reference>
<sequence length="100" mass="11434">MEALLVTSPNTWEYPHSVDRYRSALGWSRTVWRGPVAVPVRRGRSVDPGRIAYIRVEFEVDQADVGRHPPTHLSAAPENSPLRQVKVDPLHKIVLKVWRC</sequence>
<keyword evidence="2" id="KW-1185">Reference proteome</keyword>
<name>A0ABP9NP13_9PSEU</name>
<organism evidence="1 2">
    <name type="scientific">Pseudonocardia adelaidensis</name>
    <dbReference type="NCBI Taxonomy" id="648754"/>
    <lineage>
        <taxon>Bacteria</taxon>
        <taxon>Bacillati</taxon>
        <taxon>Actinomycetota</taxon>
        <taxon>Actinomycetes</taxon>
        <taxon>Pseudonocardiales</taxon>
        <taxon>Pseudonocardiaceae</taxon>
        <taxon>Pseudonocardia</taxon>
    </lineage>
</organism>
<dbReference type="Proteomes" id="UP001500804">
    <property type="component" value="Unassembled WGS sequence"/>
</dbReference>
<evidence type="ECO:0000313" key="2">
    <source>
        <dbReference type="Proteomes" id="UP001500804"/>
    </source>
</evidence>
<gene>
    <name evidence="1" type="ORF">GCM10023320_49980</name>
</gene>
<protein>
    <submittedName>
        <fullName evidence="1">Uncharacterized protein</fullName>
    </submittedName>
</protein>
<dbReference type="EMBL" id="BAABJO010000020">
    <property type="protein sequence ID" value="GAA5129467.1"/>
    <property type="molecule type" value="Genomic_DNA"/>
</dbReference>
<accession>A0ABP9NP13</accession>
<proteinExistence type="predicted"/>
<comment type="caution">
    <text evidence="1">The sequence shown here is derived from an EMBL/GenBank/DDBJ whole genome shotgun (WGS) entry which is preliminary data.</text>
</comment>
<evidence type="ECO:0000313" key="1">
    <source>
        <dbReference type="EMBL" id="GAA5129467.1"/>
    </source>
</evidence>